<keyword evidence="7" id="KW-0560">Oxidoreductase</keyword>
<evidence type="ECO:0000256" key="8">
    <source>
        <dbReference type="SAM" id="Phobius"/>
    </source>
</evidence>
<dbReference type="InterPro" id="IPR036396">
    <property type="entry name" value="Cyt_P450_sf"/>
</dbReference>
<evidence type="ECO:0000256" key="2">
    <source>
        <dbReference type="ARBA" id="ARBA00010617"/>
    </source>
</evidence>
<evidence type="ECO:0000313" key="9">
    <source>
        <dbReference type="EMBL" id="KAK3938485.1"/>
    </source>
</evidence>
<gene>
    <name evidence="9" type="ORF">QBC46DRAFT_389969</name>
</gene>
<evidence type="ECO:0000256" key="5">
    <source>
        <dbReference type="ARBA" id="ARBA00023004"/>
    </source>
</evidence>
<evidence type="ECO:0000256" key="3">
    <source>
        <dbReference type="ARBA" id="ARBA00022617"/>
    </source>
</evidence>
<dbReference type="Proteomes" id="UP001303473">
    <property type="component" value="Unassembled WGS sequence"/>
</dbReference>
<name>A0AAN6N3H4_9PEZI</name>
<dbReference type="InterPro" id="IPR050121">
    <property type="entry name" value="Cytochrome_P450_monoxygenase"/>
</dbReference>
<dbReference type="PANTHER" id="PTHR24305:SF210">
    <property type="entry name" value="CYTOCHROME P450 MONOOXYGENASE ASQL-RELATED"/>
    <property type="match status" value="1"/>
</dbReference>
<dbReference type="GO" id="GO:0016705">
    <property type="term" value="F:oxidoreductase activity, acting on paired donors, with incorporation or reduction of molecular oxygen"/>
    <property type="evidence" value="ECO:0007669"/>
    <property type="project" value="InterPro"/>
</dbReference>
<evidence type="ECO:0000256" key="1">
    <source>
        <dbReference type="ARBA" id="ARBA00001971"/>
    </source>
</evidence>
<dbReference type="GO" id="GO:0005506">
    <property type="term" value="F:iron ion binding"/>
    <property type="evidence" value="ECO:0007669"/>
    <property type="project" value="InterPro"/>
</dbReference>
<keyword evidence="4 6" id="KW-0479">Metal-binding</keyword>
<dbReference type="AlphaFoldDB" id="A0AAN6N3H4"/>
<dbReference type="InterPro" id="IPR002401">
    <property type="entry name" value="Cyt_P450_E_grp-I"/>
</dbReference>
<keyword evidence="8" id="KW-1133">Transmembrane helix</keyword>
<dbReference type="EMBL" id="MU853828">
    <property type="protein sequence ID" value="KAK3938485.1"/>
    <property type="molecule type" value="Genomic_DNA"/>
</dbReference>
<keyword evidence="8" id="KW-0472">Membrane</keyword>
<sequence>MALLADIVSGDDLYVVVVRLGFFLAGPLLLTFIAQRLYFHPLSKYPGPWLNALSPIPEVLAIVAGRQHAYHRKLHERYGPVVRASPNELIFCGADAWDDIYGNKPGKPDMEKAPIQAGGLPQGIPARALTLAPWEDHVRQRKAFAYPFSNTALLQQEPLVQKHVAKLIAELQKLAEGDRPVNIAAWLTYTTFDMIGELCFAEPFGCLDQGQSTEWAQCVVNIANAGMYEQATRRIAGVGTRLQKFLAKWCIPKEFARWRQDHFAKSKEKTMRRIADTDRDHKDFLYFVLKNNEAKSLLSELEIVMNTALFIGAGSDTTALMLTSWANMMLRNPSSYQKLVAEVRGSLRSVQDITWQNVKDLEYLGAVSNEVFRICAPVPTNLCRVVPPEGAAIDGKFVPGGTTVSVSPWAATHLDINWVDPLSFRPERWLGEGGGKYGRDKKHASQPFSYGPRGCIGKNLSQIEQRLIICHLLYHFDMSNPTVGGGKEKDWEMEIAADKNKLWDLEDDMRHMKAWLVWQKPDLWVKLKEVER</sequence>
<dbReference type="Gene3D" id="1.10.630.10">
    <property type="entry name" value="Cytochrome P450"/>
    <property type="match status" value="1"/>
</dbReference>
<comment type="caution">
    <text evidence="9">The sequence shown here is derived from an EMBL/GenBank/DDBJ whole genome shotgun (WGS) entry which is preliminary data.</text>
</comment>
<dbReference type="InterPro" id="IPR017972">
    <property type="entry name" value="Cyt_P450_CS"/>
</dbReference>
<evidence type="ECO:0000313" key="10">
    <source>
        <dbReference type="Proteomes" id="UP001303473"/>
    </source>
</evidence>
<dbReference type="PANTHER" id="PTHR24305">
    <property type="entry name" value="CYTOCHROME P450"/>
    <property type="match status" value="1"/>
</dbReference>
<organism evidence="9 10">
    <name type="scientific">Diplogelasinospora grovesii</name>
    <dbReference type="NCBI Taxonomy" id="303347"/>
    <lineage>
        <taxon>Eukaryota</taxon>
        <taxon>Fungi</taxon>
        <taxon>Dikarya</taxon>
        <taxon>Ascomycota</taxon>
        <taxon>Pezizomycotina</taxon>
        <taxon>Sordariomycetes</taxon>
        <taxon>Sordariomycetidae</taxon>
        <taxon>Sordariales</taxon>
        <taxon>Diplogelasinosporaceae</taxon>
        <taxon>Diplogelasinospora</taxon>
    </lineage>
</organism>
<dbReference type="GO" id="GO:0020037">
    <property type="term" value="F:heme binding"/>
    <property type="evidence" value="ECO:0007669"/>
    <property type="project" value="InterPro"/>
</dbReference>
<comment type="similarity">
    <text evidence="2 7">Belongs to the cytochrome P450 family.</text>
</comment>
<protein>
    <submittedName>
        <fullName evidence="9">Cytochrome P450</fullName>
    </submittedName>
</protein>
<keyword evidence="7" id="KW-0503">Monooxygenase</keyword>
<evidence type="ECO:0000256" key="7">
    <source>
        <dbReference type="RuleBase" id="RU000461"/>
    </source>
</evidence>
<dbReference type="Pfam" id="PF00067">
    <property type="entry name" value="p450"/>
    <property type="match status" value="1"/>
</dbReference>
<dbReference type="InterPro" id="IPR001128">
    <property type="entry name" value="Cyt_P450"/>
</dbReference>
<accession>A0AAN6N3H4</accession>
<dbReference type="SUPFAM" id="SSF48264">
    <property type="entry name" value="Cytochrome P450"/>
    <property type="match status" value="1"/>
</dbReference>
<feature type="transmembrane region" description="Helical" evidence="8">
    <location>
        <begin position="13"/>
        <end position="34"/>
    </location>
</feature>
<dbReference type="CDD" id="cd11058">
    <property type="entry name" value="CYP60B-like"/>
    <property type="match status" value="1"/>
</dbReference>
<evidence type="ECO:0000256" key="4">
    <source>
        <dbReference type="ARBA" id="ARBA00022723"/>
    </source>
</evidence>
<comment type="cofactor">
    <cofactor evidence="1 6">
        <name>heme</name>
        <dbReference type="ChEBI" id="CHEBI:30413"/>
    </cofactor>
</comment>
<proteinExistence type="inferred from homology"/>
<keyword evidence="10" id="KW-1185">Reference proteome</keyword>
<keyword evidence="3 6" id="KW-0349">Heme</keyword>
<dbReference type="PROSITE" id="PS00086">
    <property type="entry name" value="CYTOCHROME_P450"/>
    <property type="match status" value="1"/>
</dbReference>
<evidence type="ECO:0000256" key="6">
    <source>
        <dbReference type="PIRSR" id="PIRSR602401-1"/>
    </source>
</evidence>
<keyword evidence="5 6" id="KW-0408">Iron</keyword>
<feature type="binding site" description="axial binding residue" evidence="6">
    <location>
        <position position="455"/>
    </location>
    <ligand>
        <name>heme</name>
        <dbReference type="ChEBI" id="CHEBI:30413"/>
    </ligand>
    <ligandPart>
        <name>Fe</name>
        <dbReference type="ChEBI" id="CHEBI:18248"/>
    </ligandPart>
</feature>
<dbReference type="GO" id="GO:0004497">
    <property type="term" value="F:monooxygenase activity"/>
    <property type="evidence" value="ECO:0007669"/>
    <property type="project" value="UniProtKB-KW"/>
</dbReference>
<dbReference type="PRINTS" id="PR00463">
    <property type="entry name" value="EP450I"/>
</dbReference>
<keyword evidence="8" id="KW-0812">Transmembrane</keyword>
<reference evidence="10" key="1">
    <citation type="journal article" date="2023" name="Mol. Phylogenet. Evol.">
        <title>Genome-scale phylogeny and comparative genomics of the fungal order Sordariales.</title>
        <authorList>
            <person name="Hensen N."/>
            <person name="Bonometti L."/>
            <person name="Westerberg I."/>
            <person name="Brannstrom I.O."/>
            <person name="Guillou S."/>
            <person name="Cros-Aarteil S."/>
            <person name="Calhoun S."/>
            <person name="Haridas S."/>
            <person name="Kuo A."/>
            <person name="Mondo S."/>
            <person name="Pangilinan J."/>
            <person name="Riley R."/>
            <person name="LaButti K."/>
            <person name="Andreopoulos B."/>
            <person name="Lipzen A."/>
            <person name="Chen C."/>
            <person name="Yan M."/>
            <person name="Daum C."/>
            <person name="Ng V."/>
            <person name="Clum A."/>
            <person name="Steindorff A."/>
            <person name="Ohm R.A."/>
            <person name="Martin F."/>
            <person name="Silar P."/>
            <person name="Natvig D.O."/>
            <person name="Lalanne C."/>
            <person name="Gautier V."/>
            <person name="Ament-Velasquez S.L."/>
            <person name="Kruys A."/>
            <person name="Hutchinson M.I."/>
            <person name="Powell A.J."/>
            <person name="Barry K."/>
            <person name="Miller A.N."/>
            <person name="Grigoriev I.V."/>
            <person name="Debuchy R."/>
            <person name="Gladieux P."/>
            <person name="Hiltunen Thoren M."/>
            <person name="Johannesson H."/>
        </authorList>
    </citation>
    <scope>NUCLEOTIDE SEQUENCE [LARGE SCALE GENOMIC DNA]</scope>
    <source>
        <strain evidence="10">CBS 340.73</strain>
    </source>
</reference>